<organism evidence="1 2">
    <name type="scientific">Engystomops pustulosus</name>
    <name type="common">Tungara frog</name>
    <name type="synonym">Physalaemus pustulosus</name>
    <dbReference type="NCBI Taxonomy" id="76066"/>
    <lineage>
        <taxon>Eukaryota</taxon>
        <taxon>Metazoa</taxon>
        <taxon>Chordata</taxon>
        <taxon>Craniata</taxon>
        <taxon>Vertebrata</taxon>
        <taxon>Euteleostomi</taxon>
        <taxon>Amphibia</taxon>
        <taxon>Batrachia</taxon>
        <taxon>Anura</taxon>
        <taxon>Neobatrachia</taxon>
        <taxon>Hyloidea</taxon>
        <taxon>Leptodactylidae</taxon>
        <taxon>Leiuperinae</taxon>
        <taxon>Engystomops</taxon>
    </lineage>
</organism>
<dbReference type="Proteomes" id="UP000824782">
    <property type="component" value="Unassembled WGS sequence"/>
</dbReference>
<name>A0AAV7CTJ0_ENGPU</name>
<keyword evidence="2" id="KW-1185">Reference proteome</keyword>
<evidence type="ECO:0000313" key="2">
    <source>
        <dbReference type="Proteomes" id="UP000824782"/>
    </source>
</evidence>
<accession>A0AAV7CTJ0</accession>
<protein>
    <submittedName>
        <fullName evidence="1">Uncharacterized protein</fullName>
    </submittedName>
</protein>
<dbReference type="EMBL" id="WNYA01000002">
    <property type="protein sequence ID" value="KAG8588440.1"/>
    <property type="molecule type" value="Genomic_DNA"/>
</dbReference>
<proteinExistence type="predicted"/>
<sequence>MSDLHRNRTRIWVYTILNSYHSLHFETNAFDTTNTLYRFATAVHGVHIVSNARLSAWISCNPPLSGYIHSSKGYIVNYTYYSLKYYCTLHIYVNSAFSCHKSHNTFLTKIDPFI</sequence>
<gene>
    <name evidence="1" type="ORF">GDO81_005976</name>
</gene>
<comment type="caution">
    <text evidence="1">The sequence shown here is derived from an EMBL/GenBank/DDBJ whole genome shotgun (WGS) entry which is preliminary data.</text>
</comment>
<reference evidence="1" key="1">
    <citation type="thesis" date="2020" institute="ProQuest LLC" country="789 East Eisenhower Parkway, Ann Arbor, MI, USA">
        <title>Comparative Genomics and Chromosome Evolution.</title>
        <authorList>
            <person name="Mudd A.B."/>
        </authorList>
    </citation>
    <scope>NUCLEOTIDE SEQUENCE</scope>
    <source>
        <strain evidence="1">237g6f4</strain>
        <tissue evidence="1">Blood</tissue>
    </source>
</reference>
<dbReference type="AlphaFoldDB" id="A0AAV7CTJ0"/>
<evidence type="ECO:0000313" key="1">
    <source>
        <dbReference type="EMBL" id="KAG8588440.1"/>
    </source>
</evidence>